<reference evidence="2" key="1">
    <citation type="submission" date="2020-09" db="EMBL/GenBank/DDBJ databases">
        <title>Genome-Enabled Discovery of Anthraquinone Biosynthesis in Senna tora.</title>
        <authorList>
            <person name="Kang S.-H."/>
            <person name="Pandey R.P."/>
            <person name="Lee C.-M."/>
            <person name="Sim J.-S."/>
            <person name="Jeong J.-T."/>
            <person name="Choi B.-S."/>
            <person name="Jung M."/>
            <person name="Ginzburg D."/>
            <person name="Zhao K."/>
            <person name="Won S.Y."/>
            <person name="Oh T.-J."/>
            <person name="Yu Y."/>
            <person name="Kim N.-H."/>
            <person name="Lee O.R."/>
            <person name="Lee T.-H."/>
            <person name="Bashyal P."/>
            <person name="Kim T.-S."/>
            <person name="Lee W.-H."/>
            <person name="Kawkins C."/>
            <person name="Kim C.-K."/>
            <person name="Kim J.S."/>
            <person name="Ahn B.O."/>
            <person name="Rhee S.Y."/>
            <person name="Sohng J.K."/>
        </authorList>
    </citation>
    <scope>NUCLEOTIDE SEQUENCE</scope>
    <source>
        <tissue evidence="2">Leaf</tissue>
    </source>
</reference>
<organism evidence="2 3">
    <name type="scientific">Senna tora</name>
    <dbReference type="NCBI Taxonomy" id="362788"/>
    <lineage>
        <taxon>Eukaryota</taxon>
        <taxon>Viridiplantae</taxon>
        <taxon>Streptophyta</taxon>
        <taxon>Embryophyta</taxon>
        <taxon>Tracheophyta</taxon>
        <taxon>Spermatophyta</taxon>
        <taxon>Magnoliopsida</taxon>
        <taxon>eudicotyledons</taxon>
        <taxon>Gunneridae</taxon>
        <taxon>Pentapetalae</taxon>
        <taxon>rosids</taxon>
        <taxon>fabids</taxon>
        <taxon>Fabales</taxon>
        <taxon>Fabaceae</taxon>
        <taxon>Caesalpinioideae</taxon>
        <taxon>Cassia clade</taxon>
        <taxon>Senna</taxon>
    </lineage>
</organism>
<dbReference type="PANTHER" id="PTHR34272:SF1">
    <property type="entry name" value="EXPRESSED PROTEIN"/>
    <property type="match status" value="1"/>
</dbReference>
<dbReference type="AlphaFoldDB" id="A0A835CG49"/>
<sequence>MARCSKCEKNFEVSYDLEMLGLCTLDQLKYFCGCTKNHRTGAKNRVLYLTYHEISKQLGVLEYLNKFLDDHHVW</sequence>
<evidence type="ECO:0000259" key="1">
    <source>
        <dbReference type="Pfam" id="PF23324"/>
    </source>
</evidence>
<dbReference type="OrthoDB" id="1900495at2759"/>
<dbReference type="EMBL" id="JAAIUW010000002">
    <property type="protein sequence ID" value="KAF7840929.1"/>
    <property type="molecule type" value="Genomic_DNA"/>
</dbReference>
<keyword evidence="3" id="KW-1185">Reference proteome</keyword>
<proteinExistence type="predicted"/>
<dbReference type="Proteomes" id="UP000634136">
    <property type="component" value="Unassembled WGS sequence"/>
</dbReference>
<evidence type="ECO:0000313" key="3">
    <source>
        <dbReference type="Proteomes" id="UP000634136"/>
    </source>
</evidence>
<comment type="caution">
    <text evidence="2">The sequence shown here is derived from an EMBL/GenBank/DDBJ whole genome shotgun (WGS) entry which is preliminary data.</text>
</comment>
<name>A0A835CG49_9FABA</name>
<feature type="domain" description="DUF7086" evidence="1">
    <location>
        <begin position="18"/>
        <end position="58"/>
    </location>
</feature>
<dbReference type="Pfam" id="PF23324">
    <property type="entry name" value="DUF7086"/>
    <property type="match status" value="1"/>
</dbReference>
<protein>
    <submittedName>
        <fullName evidence="2">Wiskott-Aldrich syndrome protein family member 2-like</fullName>
    </submittedName>
</protein>
<evidence type="ECO:0000313" key="2">
    <source>
        <dbReference type="EMBL" id="KAF7840929.1"/>
    </source>
</evidence>
<dbReference type="PANTHER" id="PTHR34272">
    <property type="entry name" value="EXPRESSED PROTEIN"/>
    <property type="match status" value="1"/>
</dbReference>
<gene>
    <name evidence="2" type="ORF">G2W53_003227</name>
</gene>
<dbReference type="InterPro" id="IPR055513">
    <property type="entry name" value="DUF7086"/>
</dbReference>
<accession>A0A835CG49</accession>